<accession>A0A975G460</accession>
<dbReference type="GO" id="GO:0005829">
    <property type="term" value="C:cytosol"/>
    <property type="evidence" value="ECO:0007669"/>
    <property type="project" value="TreeGrafter"/>
</dbReference>
<dbReference type="EMBL" id="CP073078">
    <property type="protein sequence ID" value="QUD90247.1"/>
    <property type="molecule type" value="Genomic_DNA"/>
</dbReference>
<proteinExistence type="predicted"/>
<evidence type="ECO:0000256" key="2">
    <source>
        <dbReference type="ARBA" id="ARBA00023239"/>
    </source>
</evidence>
<evidence type="ECO:0000256" key="1">
    <source>
        <dbReference type="ARBA" id="ARBA00022723"/>
    </source>
</evidence>
<dbReference type="KEGG" id="caul:KCG34_10475"/>
<evidence type="ECO:0000313" key="5">
    <source>
        <dbReference type="Proteomes" id="UP000676409"/>
    </source>
</evidence>
<dbReference type="SUPFAM" id="SSF53639">
    <property type="entry name" value="AraD/HMP-PK domain-like"/>
    <property type="match status" value="1"/>
</dbReference>
<feature type="domain" description="Class II aldolase/adducin N-terminal" evidence="3">
    <location>
        <begin position="11"/>
        <end position="185"/>
    </location>
</feature>
<dbReference type="AlphaFoldDB" id="A0A975G460"/>
<name>A0A975G460_9CAUL</name>
<dbReference type="PANTHER" id="PTHR22789">
    <property type="entry name" value="FUCULOSE PHOSPHATE ALDOLASE"/>
    <property type="match status" value="1"/>
</dbReference>
<evidence type="ECO:0000313" key="4">
    <source>
        <dbReference type="EMBL" id="QUD90247.1"/>
    </source>
</evidence>
<organism evidence="4 5">
    <name type="scientific">Phenylobacterium montanum</name>
    <dbReference type="NCBI Taxonomy" id="2823693"/>
    <lineage>
        <taxon>Bacteria</taxon>
        <taxon>Pseudomonadati</taxon>
        <taxon>Pseudomonadota</taxon>
        <taxon>Alphaproteobacteria</taxon>
        <taxon>Caulobacterales</taxon>
        <taxon>Caulobacteraceae</taxon>
        <taxon>Phenylobacterium</taxon>
    </lineage>
</organism>
<gene>
    <name evidence="4" type="ORF">KCG34_10475</name>
</gene>
<sequence>MTTGSEAAARTELVQAYKEVVGLGLTELSSGNISVRFGEGMLISPTGASGDTITEDSLVYVGPDGGWEAGRRPSSEWQLHARVYRENADTNAIVHTHSDYCVAVACHCKPLPGFHYMVGVFGGDDVPCVPYNTFGSEELARDVALALRARTACLMGNHGATARGKHLDAAVKGAHRLEISCRHYIHSLAIGEPRLLTPEEWADFHRRIGNSGYAK</sequence>
<dbReference type="SMART" id="SM01007">
    <property type="entry name" value="Aldolase_II"/>
    <property type="match status" value="1"/>
</dbReference>
<reference evidence="4" key="1">
    <citation type="submission" date="2021-04" db="EMBL/GenBank/DDBJ databases">
        <title>The complete genome sequence of Caulobacter sp. S6.</title>
        <authorList>
            <person name="Tang Y."/>
            <person name="Ouyang W."/>
            <person name="Liu Q."/>
            <person name="Huang B."/>
            <person name="Guo Z."/>
            <person name="Lei P."/>
        </authorList>
    </citation>
    <scope>NUCLEOTIDE SEQUENCE</scope>
    <source>
        <strain evidence="4">S6</strain>
    </source>
</reference>
<dbReference type="Pfam" id="PF00596">
    <property type="entry name" value="Aldolase_II"/>
    <property type="match status" value="1"/>
</dbReference>
<dbReference type="InterPro" id="IPR001303">
    <property type="entry name" value="Aldolase_II/adducin_N"/>
</dbReference>
<keyword evidence="1" id="KW-0479">Metal-binding</keyword>
<dbReference type="Proteomes" id="UP000676409">
    <property type="component" value="Chromosome"/>
</dbReference>
<dbReference type="PANTHER" id="PTHR22789:SF0">
    <property type="entry name" value="3-OXO-TETRONATE 4-PHOSPHATE DECARBOXYLASE-RELATED"/>
    <property type="match status" value="1"/>
</dbReference>
<keyword evidence="5" id="KW-1185">Reference proteome</keyword>
<dbReference type="GO" id="GO:0019323">
    <property type="term" value="P:pentose catabolic process"/>
    <property type="evidence" value="ECO:0007669"/>
    <property type="project" value="TreeGrafter"/>
</dbReference>
<dbReference type="InterPro" id="IPR050197">
    <property type="entry name" value="Aldolase_class_II_sugar_metab"/>
</dbReference>
<dbReference type="GO" id="GO:0016832">
    <property type="term" value="F:aldehyde-lyase activity"/>
    <property type="evidence" value="ECO:0007669"/>
    <property type="project" value="TreeGrafter"/>
</dbReference>
<dbReference type="RefSeq" id="WP_211940298.1">
    <property type="nucleotide sequence ID" value="NZ_CP073078.1"/>
</dbReference>
<dbReference type="GO" id="GO:0046872">
    <property type="term" value="F:metal ion binding"/>
    <property type="evidence" value="ECO:0007669"/>
    <property type="project" value="UniProtKB-KW"/>
</dbReference>
<keyword evidence="2" id="KW-0456">Lyase</keyword>
<evidence type="ECO:0000259" key="3">
    <source>
        <dbReference type="SMART" id="SM01007"/>
    </source>
</evidence>
<dbReference type="Gene3D" id="3.40.225.10">
    <property type="entry name" value="Class II aldolase/adducin N-terminal domain"/>
    <property type="match status" value="1"/>
</dbReference>
<dbReference type="InterPro" id="IPR036409">
    <property type="entry name" value="Aldolase_II/adducin_N_sf"/>
</dbReference>
<protein>
    <submittedName>
        <fullName evidence="4">Class II aldolase/adducin family protein</fullName>
    </submittedName>
</protein>